<protein>
    <submittedName>
        <fullName evidence="1">Plipastatin synthase subunit D</fullName>
    </submittedName>
</protein>
<sequence length="76" mass="8325">RIGTRTPVKANSQDKDALCALDKTNSPVKDSRRRLRLQQALAVMCLAVRLSSTRFADLTTSPTTTQADLPAPRTVE</sequence>
<evidence type="ECO:0000313" key="2">
    <source>
        <dbReference type="Proteomes" id="UP000037510"/>
    </source>
</evidence>
<dbReference type="AlphaFoldDB" id="A0A0L7KPH5"/>
<reference evidence="1 2" key="1">
    <citation type="journal article" date="2015" name="Genome Biol. Evol.">
        <title>The genome of winter moth (Operophtera brumata) provides a genomic perspective on sexual dimorphism and phenology.</title>
        <authorList>
            <person name="Derks M.F."/>
            <person name="Smit S."/>
            <person name="Salis L."/>
            <person name="Schijlen E."/>
            <person name="Bossers A."/>
            <person name="Mateman C."/>
            <person name="Pijl A.S."/>
            <person name="de Ridder D."/>
            <person name="Groenen M.A."/>
            <person name="Visser M.E."/>
            <person name="Megens H.J."/>
        </authorList>
    </citation>
    <scope>NUCLEOTIDE SEQUENCE [LARGE SCALE GENOMIC DNA]</scope>
    <source>
        <strain evidence="1">WM2013NL</strain>
        <tissue evidence="1">Head and thorax</tissue>
    </source>
</reference>
<comment type="caution">
    <text evidence="1">The sequence shown here is derived from an EMBL/GenBank/DDBJ whole genome shotgun (WGS) entry which is preliminary data.</text>
</comment>
<feature type="non-terminal residue" evidence="1">
    <location>
        <position position="1"/>
    </location>
</feature>
<dbReference type="Proteomes" id="UP000037510">
    <property type="component" value="Unassembled WGS sequence"/>
</dbReference>
<accession>A0A0L7KPH5</accession>
<evidence type="ECO:0000313" key="1">
    <source>
        <dbReference type="EMBL" id="KOB65203.1"/>
    </source>
</evidence>
<proteinExistence type="predicted"/>
<keyword evidence="2" id="KW-1185">Reference proteome</keyword>
<dbReference type="EMBL" id="JTDY01007434">
    <property type="protein sequence ID" value="KOB65203.1"/>
    <property type="molecule type" value="Genomic_DNA"/>
</dbReference>
<feature type="non-terminal residue" evidence="1">
    <location>
        <position position="76"/>
    </location>
</feature>
<gene>
    <name evidence="1" type="ORF">OBRU01_23793</name>
</gene>
<name>A0A0L7KPH5_OPEBR</name>
<organism evidence="1 2">
    <name type="scientific">Operophtera brumata</name>
    <name type="common">Winter moth</name>
    <name type="synonym">Phalaena brumata</name>
    <dbReference type="NCBI Taxonomy" id="104452"/>
    <lineage>
        <taxon>Eukaryota</taxon>
        <taxon>Metazoa</taxon>
        <taxon>Ecdysozoa</taxon>
        <taxon>Arthropoda</taxon>
        <taxon>Hexapoda</taxon>
        <taxon>Insecta</taxon>
        <taxon>Pterygota</taxon>
        <taxon>Neoptera</taxon>
        <taxon>Endopterygota</taxon>
        <taxon>Lepidoptera</taxon>
        <taxon>Glossata</taxon>
        <taxon>Ditrysia</taxon>
        <taxon>Geometroidea</taxon>
        <taxon>Geometridae</taxon>
        <taxon>Larentiinae</taxon>
        <taxon>Operophtera</taxon>
    </lineage>
</organism>